<name>A0A4Y2LBX0_ARAVE</name>
<keyword evidence="3" id="KW-1185">Reference proteome</keyword>
<dbReference type="InterPro" id="IPR036396">
    <property type="entry name" value="Cyt_P450_sf"/>
</dbReference>
<dbReference type="GO" id="GO:0005506">
    <property type="term" value="F:iron ion binding"/>
    <property type="evidence" value="ECO:0007669"/>
    <property type="project" value="InterPro"/>
</dbReference>
<organism evidence="2 3">
    <name type="scientific">Araneus ventricosus</name>
    <name type="common">Orbweaver spider</name>
    <name type="synonym">Epeira ventricosa</name>
    <dbReference type="NCBI Taxonomy" id="182803"/>
    <lineage>
        <taxon>Eukaryota</taxon>
        <taxon>Metazoa</taxon>
        <taxon>Ecdysozoa</taxon>
        <taxon>Arthropoda</taxon>
        <taxon>Chelicerata</taxon>
        <taxon>Arachnida</taxon>
        <taxon>Araneae</taxon>
        <taxon>Araneomorphae</taxon>
        <taxon>Entelegynae</taxon>
        <taxon>Araneoidea</taxon>
        <taxon>Araneidae</taxon>
        <taxon>Araneus</taxon>
    </lineage>
</organism>
<protein>
    <submittedName>
        <fullName evidence="2">Uncharacterized protein</fullName>
    </submittedName>
</protein>
<dbReference type="GO" id="GO:0004497">
    <property type="term" value="F:monooxygenase activity"/>
    <property type="evidence" value="ECO:0007669"/>
    <property type="project" value="UniProtKB-KW"/>
</dbReference>
<comment type="caution">
    <text evidence="2">The sequence shown here is derived from an EMBL/GenBank/DDBJ whole genome shotgun (WGS) entry which is preliminary data.</text>
</comment>
<dbReference type="GO" id="GO:0020037">
    <property type="term" value="F:heme binding"/>
    <property type="evidence" value="ECO:0007669"/>
    <property type="project" value="InterPro"/>
</dbReference>
<sequence length="93" mass="10718">MRFFNLLGNLSDLPLTKKARNEQSVLVYLQQLLLAYGKLLEQEKLYCLWLFSLPLIVLPTAEAVETIFSGTKAIEKPSFYRWMNLFFGNGVLT</sequence>
<evidence type="ECO:0000313" key="3">
    <source>
        <dbReference type="Proteomes" id="UP000499080"/>
    </source>
</evidence>
<dbReference type="GO" id="GO:0016705">
    <property type="term" value="F:oxidoreductase activity, acting on paired donors, with incorporation or reduction of molecular oxygen"/>
    <property type="evidence" value="ECO:0007669"/>
    <property type="project" value="InterPro"/>
</dbReference>
<gene>
    <name evidence="2" type="ORF">AVEN_175123_1</name>
</gene>
<dbReference type="OrthoDB" id="1470350at2759"/>
<feature type="non-terminal residue" evidence="2">
    <location>
        <position position="93"/>
    </location>
</feature>
<evidence type="ECO:0000313" key="2">
    <source>
        <dbReference type="EMBL" id="GBN11680.1"/>
    </source>
</evidence>
<reference evidence="2 3" key="1">
    <citation type="journal article" date="2019" name="Sci. Rep.">
        <title>Orb-weaving spider Araneus ventricosus genome elucidates the spidroin gene catalogue.</title>
        <authorList>
            <person name="Kono N."/>
            <person name="Nakamura H."/>
            <person name="Ohtoshi R."/>
            <person name="Moran D.A.P."/>
            <person name="Shinohara A."/>
            <person name="Yoshida Y."/>
            <person name="Fujiwara M."/>
            <person name="Mori M."/>
            <person name="Tomita M."/>
            <person name="Arakawa K."/>
        </authorList>
    </citation>
    <scope>NUCLEOTIDE SEQUENCE [LARGE SCALE GENOMIC DNA]</scope>
</reference>
<keyword evidence="1" id="KW-0503">Monooxygenase</keyword>
<proteinExistence type="predicted"/>
<dbReference type="EMBL" id="BGPR01118039">
    <property type="protein sequence ID" value="GBN11680.1"/>
    <property type="molecule type" value="Genomic_DNA"/>
</dbReference>
<dbReference type="SUPFAM" id="SSF48264">
    <property type="entry name" value="Cytochrome P450"/>
    <property type="match status" value="1"/>
</dbReference>
<accession>A0A4Y2LBX0</accession>
<keyword evidence="1" id="KW-0560">Oxidoreductase</keyword>
<dbReference type="AlphaFoldDB" id="A0A4Y2LBX0"/>
<dbReference type="Proteomes" id="UP000499080">
    <property type="component" value="Unassembled WGS sequence"/>
</dbReference>
<evidence type="ECO:0000256" key="1">
    <source>
        <dbReference type="ARBA" id="ARBA00023033"/>
    </source>
</evidence>